<gene>
    <name evidence="2" type="ORF">BQ4739_LOCUS11145</name>
</gene>
<keyword evidence="3" id="KW-1185">Reference proteome</keyword>
<dbReference type="Proteomes" id="UP000256970">
    <property type="component" value="Unassembled WGS sequence"/>
</dbReference>
<feature type="compositionally biased region" description="Basic and acidic residues" evidence="1">
    <location>
        <begin position="159"/>
        <end position="168"/>
    </location>
</feature>
<sequence>MWWHRRRRSAPEEAADIEQLKKDLRHAHDSVVVAKKRITGEDVKGGASLPVIYASSDGGSNCGNRSSGDAAGAGRVPMVAFLDLPEEEQKRLRAGNINDSVLIMRNKRATSGSGAAGENGGEAAVTYYQQQLERLKRSSDGGSSSSGGAGEAAGQPRGRSSDGSESGKRVQFGAAQVVAVTSAAGSASAAGGASEAGAAPAAAVAAAPGFVLPEHAAGDALLPGGVDGDSICIDASEGTGQRRSRGDDTARIGEAPLPGSAS</sequence>
<dbReference type="EMBL" id="FNXT01001021">
    <property type="protein sequence ID" value="SZX70993.1"/>
    <property type="molecule type" value="Genomic_DNA"/>
</dbReference>
<evidence type="ECO:0000313" key="3">
    <source>
        <dbReference type="Proteomes" id="UP000256970"/>
    </source>
</evidence>
<dbReference type="AlphaFoldDB" id="A0A383W1K7"/>
<evidence type="ECO:0000313" key="2">
    <source>
        <dbReference type="EMBL" id="SZX70993.1"/>
    </source>
</evidence>
<feature type="region of interest" description="Disordered" evidence="1">
    <location>
        <begin position="217"/>
        <end position="262"/>
    </location>
</feature>
<organism evidence="2 3">
    <name type="scientific">Tetradesmus obliquus</name>
    <name type="common">Green alga</name>
    <name type="synonym">Acutodesmus obliquus</name>
    <dbReference type="NCBI Taxonomy" id="3088"/>
    <lineage>
        <taxon>Eukaryota</taxon>
        <taxon>Viridiplantae</taxon>
        <taxon>Chlorophyta</taxon>
        <taxon>core chlorophytes</taxon>
        <taxon>Chlorophyceae</taxon>
        <taxon>CS clade</taxon>
        <taxon>Sphaeropleales</taxon>
        <taxon>Scenedesmaceae</taxon>
        <taxon>Tetradesmus</taxon>
    </lineage>
</organism>
<proteinExistence type="predicted"/>
<feature type="region of interest" description="Disordered" evidence="1">
    <location>
        <begin position="135"/>
        <end position="169"/>
    </location>
</feature>
<name>A0A383W1K7_TETOB</name>
<accession>A0A383W1K7</accession>
<evidence type="ECO:0000256" key="1">
    <source>
        <dbReference type="SAM" id="MobiDB-lite"/>
    </source>
</evidence>
<reference evidence="2 3" key="1">
    <citation type="submission" date="2016-10" db="EMBL/GenBank/DDBJ databases">
        <authorList>
            <person name="Cai Z."/>
        </authorList>
    </citation>
    <scope>NUCLEOTIDE SEQUENCE [LARGE SCALE GENOMIC DNA]</scope>
</reference>
<protein>
    <submittedName>
        <fullName evidence="2">Uncharacterized protein</fullName>
    </submittedName>
</protein>